<comment type="caution">
    <text evidence="3">The sequence shown here is derived from an EMBL/GenBank/DDBJ whole genome shotgun (WGS) entry which is preliminary data.</text>
</comment>
<keyword evidence="4" id="KW-1185">Reference proteome</keyword>
<organism evidence="3 4">
    <name type="scientific">Niabella ginsengisoli</name>
    <dbReference type="NCBI Taxonomy" id="522298"/>
    <lineage>
        <taxon>Bacteria</taxon>
        <taxon>Pseudomonadati</taxon>
        <taxon>Bacteroidota</taxon>
        <taxon>Chitinophagia</taxon>
        <taxon>Chitinophagales</taxon>
        <taxon>Chitinophagaceae</taxon>
        <taxon>Niabella</taxon>
    </lineage>
</organism>
<keyword evidence="1" id="KW-0472">Membrane</keyword>
<keyword evidence="3" id="KW-0808">Transferase</keyword>
<sequence>MQNNLKSAKPHYAALDGLRGIAAIAVVIFHCYEILTPDLTKNPIAHGYLAVDFFFCLSGFVVAYAYDKRIKTLGVKQFLINRLIRLQPLVVLGTVLGLLGFLFDPFLTASPVREFGWGKIILATVCSLLLLPSPILGRYENVFPLNAPAWSLSMEYFINLFYAFVLIHLSKKMLLLFLVLATAFIITVAYLHGSIVGGWSASSYGDGYARVLFSFLAGLTVYRFNLILKNRINFLLYGLLLSGVFLFPHFENDWFTEIAFVILLFPLIISGGAGTQVSERLRKICIFLGDISYPLYMVHYWMIWILGNYAATNPGQQKLYIFSIGILISSILLAWISLKYFDEPVRKWLKMKMKSNKS</sequence>
<keyword evidence="3" id="KW-0012">Acyltransferase</keyword>
<reference evidence="3 4" key="1">
    <citation type="submission" date="2022-02" db="EMBL/GenBank/DDBJ databases">
        <authorList>
            <person name="Min J."/>
        </authorList>
    </citation>
    <scope>NUCLEOTIDE SEQUENCE [LARGE SCALE GENOMIC DNA]</scope>
    <source>
        <strain evidence="3 4">GR10-1</strain>
    </source>
</reference>
<dbReference type="EMBL" id="JAKWBL010000004">
    <property type="protein sequence ID" value="MCH5600766.1"/>
    <property type="molecule type" value="Genomic_DNA"/>
</dbReference>
<feature type="transmembrane region" description="Helical" evidence="1">
    <location>
        <begin position="232"/>
        <end position="248"/>
    </location>
</feature>
<evidence type="ECO:0000256" key="1">
    <source>
        <dbReference type="SAM" id="Phobius"/>
    </source>
</evidence>
<protein>
    <submittedName>
        <fullName evidence="3">Acyltransferase</fullName>
    </submittedName>
</protein>
<feature type="transmembrane region" description="Helical" evidence="1">
    <location>
        <begin position="254"/>
        <end position="273"/>
    </location>
</feature>
<evidence type="ECO:0000259" key="2">
    <source>
        <dbReference type="Pfam" id="PF01757"/>
    </source>
</evidence>
<feature type="transmembrane region" description="Helical" evidence="1">
    <location>
        <begin position="115"/>
        <end position="135"/>
    </location>
</feature>
<dbReference type="GO" id="GO:0016746">
    <property type="term" value="F:acyltransferase activity"/>
    <property type="evidence" value="ECO:0007669"/>
    <property type="project" value="UniProtKB-KW"/>
</dbReference>
<feature type="transmembrane region" description="Helical" evidence="1">
    <location>
        <begin position="47"/>
        <end position="66"/>
    </location>
</feature>
<feature type="transmembrane region" description="Helical" evidence="1">
    <location>
        <begin position="174"/>
        <end position="195"/>
    </location>
</feature>
<feature type="domain" description="Acyltransferase 3" evidence="2">
    <location>
        <begin position="13"/>
        <end position="336"/>
    </location>
</feature>
<dbReference type="Pfam" id="PF01757">
    <property type="entry name" value="Acyl_transf_3"/>
    <property type="match status" value="1"/>
</dbReference>
<dbReference type="PANTHER" id="PTHR23028">
    <property type="entry name" value="ACETYLTRANSFERASE"/>
    <property type="match status" value="1"/>
</dbReference>
<keyword evidence="1" id="KW-1133">Transmembrane helix</keyword>
<evidence type="ECO:0000313" key="4">
    <source>
        <dbReference type="Proteomes" id="UP001202248"/>
    </source>
</evidence>
<name>A0ABS9SQW8_9BACT</name>
<feature type="transmembrane region" description="Helical" evidence="1">
    <location>
        <begin position="12"/>
        <end position="35"/>
    </location>
</feature>
<dbReference type="Proteomes" id="UP001202248">
    <property type="component" value="Unassembled WGS sequence"/>
</dbReference>
<dbReference type="InterPro" id="IPR050879">
    <property type="entry name" value="Acyltransferase_3"/>
</dbReference>
<dbReference type="PANTHER" id="PTHR23028:SF134">
    <property type="entry name" value="PUTATIVE (AFU_ORTHOLOGUE AFUA_4G08520)-RELATED"/>
    <property type="match status" value="1"/>
</dbReference>
<evidence type="ECO:0000313" key="3">
    <source>
        <dbReference type="EMBL" id="MCH5600766.1"/>
    </source>
</evidence>
<dbReference type="InterPro" id="IPR002656">
    <property type="entry name" value="Acyl_transf_3_dom"/>
</dbReference>
<feature type="transmembrane region" description="Helical" evidence="1">
    <location>
        <begin position="319"/>
        <end position="341"/>
    </location>
</feature>
<dbReference type="RefSeq" id="WP_240833161.1">
    <property type="nucleotide sequence ID" value="NZ_JAKWBL010000004.1"/>
</dbReference>
<feature type="transmembrane region" description="Helical" evidence="1">
    <location>
        <begin position="285"/>
        <end position="307"/>
    </location>
</feature>
<gene>
    <name evidence="3" type="ORF">MKP09_24035</name>
</gene>
<keyword evidence="1" id="KW-0812">Transmembrane</keyword>
<accession>A0ABS9SQW8</accession>
<feature type="transmembrane region" description="Helical" evidence="1">
    <location>
        <begin position="147"/>
        <end position="167"/>
    </location>
</feature>
<proteinExistence type="predicted"/>
<feature type="transmembrane region" description="Helical" evidence="1">
    <location>
        <begin position="86"/>
        <end position="103"/>
    </location>
</feature>
<feature type="transmembrane region" description="Helical" evidence="1">
    <location>
        <begin position="207"/>
        <end position="225"/>
    </location>
</feature>